<evidence type="ECO:0000313" key="9">
    <source>
        <dbReference type="EMBL" id="VDD24930.1"/>
    </source>
</evidence>
<keyword evidence="7" id="KW-0472">Membrane</keyword>
<feature type="region of interest" description="Disordered" evidence="6">
    <location>
        <begin position="197"/>
        <end position="223"/>
    </location>
</feature>
<proteinExistence type="predicted"/>
<evidence type="ECO:0000259" key="8">
    <source>
        <dbReference type="PROSITE" id="PS51999"/>
    </source>
</evidence>
<evidence type="ECO:0000256" key="4">
    <source>
        <dbReference type="PROSITE-ProRule" id="PRU01343"/>
    </source>
</evidence>
<protein>
    <recommendedName>
        <fullName evidence="8">GRF-type domain-containing protein</fullName>
    </recommendedName>
</protein>
<evidence type="ECO:0000256" key="2">
    <source>
        <dbReference type="ARBA" id="ARBA00022771"/>
    </source>
</evidence>
<organism evidence="9">
    <name type="scientific">Brassica oleracea</name>
    <name type="common">Wild cabbage</name>
    <dbReference type="NCBI Taxonomy" id="3712"/>
    <lineage>
        <taxon>Eukaryota</taxon>
        <taxon>Viridiplantae</taxon>
        <taxon>Streptophyta</taxon>
        <taxon>Embryophyta</taxon>
        <taxon>Tracheophyta</taxon>
        <taxon>Spermatophyta</taxon>
        <taxon>Magnoliopsida</taxon>
        <taxon>eudicotyledons</taxon>
        <taxon>Gunneridae</taxon>
        <taxon>Pentapetalae</taxon>
        <taxon>rosids</taxon>
        <taxon>malvids</taxon>
        <taxon>Brassicales</taxon>
        <taxon>Brassicaceae</taxon>
        <taxon>Brassiceae</taxon>
        <taxon>Brassica</taxon>
    </lineage>
</organism>
<accession>A0A3P6DCC8</accession>
<name>A0A3P6DCC8_BRAOL</name>
<feature type="transmembrane region" description="Helical" evidence="7">
    <location>
        <begin position="477"/>
        <end position="501"/>
    </location>
</feature>
<evidence type="ECO:0000256" key="5">
    <source>
        <dbReference type="SAM" id="Coils"/>
    </source>
</evidence>
<evidence type="ECO:0000256" key="3">
    <source>
        <dbReference type="ARBA" id="ARBA00022833"/>
    </source>
</evidence>
<feature type="compositionally biased region" description="Low complexity" evidence="6">
    <location>
        <begin position="42"/>
        <end position="53"/>
    </location>
</feature>
<keyword evidence="7" id="KW-0812">Transmembrane</keyword>
<keyword evidence="1" id="KW-0479">Metal-binding</keyword>
<dbReference type="GO" id="GO:0008270">
    <property type="term" value="F:zinc ion binding"/>
    <property type="evidence" value="ECO:0007669"/>
    <property type="project" value="UniProtKB-KW"/>
</dbReference>
<feature type="coiled-coil region" evidence="5">
    <location>
        <begin position="419"/>
        <end position="472"/>
    </location>
</feature>
<sequence>MDSRNTLNPLNPYGQSPSLVGLLNSQNFPYESYPTGVHFGDSQQSQIPPFSSQETETPVGSKERKKWTAADDEVIISAWINTSKDPVVGSSQKGGTFWSRVGEYYAASPHAIQSGEPTLHLNIKQRWHKINDFTNKFCAAYAAAERQITSGQSDTDVLKVAHNIYFADHKKKFTLEHVWCLLRFEQKWLSLNTLKPSGTSKRKGWETPSQSSDTTAADDEVRPEGIKAAKAKRNTAKGKSVAEYATVMDMKREDWEMKKDDLDRKERLSKLAILDTLLAKTEPLSVAEEVVKNKLLNLLSMYVCLFSGCNLGLVSMGRYSYSQPSSSDPYGDRADSGYSETEELIRRDQAPQYGEVAQYPLQPEVEFGFPQTCYCGGEPRLATSRSSTDPGRRYYTCDHVDDGECHVWKWWDVAAMEEMKARENQLVLLEEKVDNLNLMSDLETEEKVVRLEKLVEEKLVRLEKLVEEKLAKKKSSVIGGVEVVVGVMLIVLVVIGVLIAFK</sequence>
<dbReference type="PANTHER" id="PTHR45023:SF4">
    <property type="entry name" value="GLYCINE-RICH PROTEIN-RELATED"/>
    <property type="match status" value="1"/>
</dbReference>
<feature type="region of interest" description="Disordered" evidence="6">
    <location>
        <begin position="34"/>
        <end position="66"/>
    </location>
</feature>
<keyword evidence="5" id="KW-0175">Coiled coil</keyword>
<keyword evidence="2 4" id="KW-0863">Zinc-finger</keyword>
<dbReference type="EMBL" id="LR031874">
    <property type="protein sequence ID" value="VDD24930.1"/>
    <property type="molecule type" value="Genomic_DNA"/>
</dbReference>
<dbReference type="InterPro" id="IPR010666">
    <property type="entry name" value="Znf_GRF"/>
</dbReference>
<evidence type="ECO:0000256" key="6">
    <source>
        <dbReference type="SAM" id="MobiDB-lite"/>
    </source>
</evidence>
<dbReference type="AlphaFoldDB" id="A0A3P6DCC8"/>
<feature type="domain" description="GRF-type" evidence="8">
    <location>
        <begin position="373"/>
        <end position="414"/>
    </location>
</feature>
<reference evidence="9" key="1">
    <citation type="submission" date="2018-11" db="EMBL/GenBank/DDBJ databases">
        <authorList>
            <consortium name="Genoscope - CEA"/>
            <person name="William W."/>
        </authorList>
    </citation>
    <scope>NUCLEOTIDE SEQUENCE</scope>
</reference>
<dbReference type="PANTHER" id="PTHR45023">
    <property type="match status" value="1"/>
</dbReference>
<dbReference type="PROSITE" id="PS51999">
    <property type="entry name" value="ZF_GRF"/>
    <property type="match status" value="1"/>
</dbReference>
<evidence type="ECO:0000256" key="7">
    <source>
        <dbReference type="SAM" id="Phobius"/>
    </source>
</evidence>
<keyword evidence="7" id="KW-1133">Transmembrane helix</keyword>
<evidence type="ECO:0000256" key="1">
    <source>
        <dbReference type="ARBA" id="ARBA00022723"/>
    </source>
</evidence>
<keyword evidence="3" id="KW-0862">Zinc</keyword>
<gene>
    <name evidence="9" type="ORF">BOLC2T10463H</name>
</gene>